<reference evidence="1 2" key="1">
    <citation type="journal article" date="2013" name="Science">
        <title>Pandoraviruses: amoeba viruses with genomes up to 2.5 Mb reaching that of parasitic eukaryotes.</title>
        <authorList>
            <person name="Philippe N."/>
            <person name="Legendre M."/>
            <person name="Doutre G."/>
            <person name="Coute Y."/>
            <person name="Poirot O."/>
            <person name="Lescot M."/>
            <person name="Arslan D."/>
            <person name="Seltzer V."/>
            <person name="Bertaux L."/>
            <person name="Bruley C."/>
            <person name="Garin J."/>
            <person name="Claverie J.M."/>
            <person name="Abergel C."/>
        </authorList>
    </citation>
    <scope>NUCLEOTIDE SEQUENCE [LARGE SCALE GENOMIC DNA]</scope>
    <source>
        <strain evidence="1">Melbourne</strain>
    </source>
</reference>
<gene>
    <name evidence="1" type="ORF">pdul_cds_674</name>
</gene>
<organism evidence="1 2">
    <name type="scientific">Pandoravirus dulcis</name>
    <dbReference type="NCBI Taxonomy" id="1349409"/>
    <lineage>
        <taxon>Viruses</taxon>
        <taxon>Pandoravirus</taxon>
    </lineage>
</organism>
<dbReference type="RefSeq" id="YP_008319493.1">
    <property type="nucleotide sequence ID" value="NC_021858.1"/>
</dbReference>
<dbReference type="GeneID" id="16513052"/>
<protein>
    <recommendedName>
        <fullName evidence="3">Transcription factor zinc-finger domain-containing protein</fullName>
    </recommendedName>
</protein>
<sequence length="131" mass="14861">MPRGFSVIAPEEAKQRIDHRQKCEHSQACPLSPMASSAECPVCQYDDRAFYMVPNNNIVLMCNGCTSIWLDPARPGWGEPADDQALCDRFGVSDVDQLFNGTDHWATRREVLQDRKWRDALDRIGHAKDDP</sequence>
<name>S4VY53_9VIRU</name>
<evidence type="ECO:0000313" key="2">
    <source>
        <dbReference type="Proteomes" id="UP000201566"/>
    </source>
</evidence>
<proteinExistence type="predicted"/>
<evidence type="ECO:0008006" key="3">
    <source>
        <dbReference type="Google" id="ProtNLM"/>
    </source>
</evidence>
<dbReference type="EMBL" id="KC977570">
    <property type="protein sequence ID" value="AGO82824.1"/>
    <property type="molecule type" value="Genomic_DNA"/>
</dbReference>
<dbReference type="KEGG" id="vg:16513052"/>
<evidence type="ECO:0000313" key="1">
    <source>
        <dbReference type="EMBL" id="AGO82824.1"/>
    </source>
</evidence>
<accession>S4VY53</accession>
<dbReference type="Proteomes" id="UP000201566">
    <property type="component" value="Segment"/>
</dbReference>